<dbReference type="Proteomes" id="UP001458880">
    <property type="component" value="Unassembled WGS sequence"/>
</dbReference>
<reference evidence="1 2" key="1">
    <citation type="journal article" date="2024" name="BMC Genomics">
        <title>De novo assembly and annotation of Popillia japonica's genome with initial clues to its potential as an invasive pest.</title>
        <authorList>
            <person name="Cucini C."/>
            <person name="Boschi S."/>
            <person name="Funari R."/>
            <person name="Cardaioli E."/>
            <person name="Iannotti N."/>
            <person name="Marturano G."/>
            <person name="Paoli F."/>
            <person name="Bruttini M."/>
            <person name="Carapelli A."/>
            <person name="Frati F."/>
            <person name="Nardi F."/>
        </authorList>
    </citation>
    <scope>NUCLEOTIDE SEQUENCE [LARGE SCALE GENOMIC DNA]</scope>
    <source>
        <strain evidence="1">DMR45628</strain>
    </source>
</reference>
<comment type="caution">
    <text evidence="1">The sequence shown here is derived from an EMBL/GenBank/DDBJ whole genome shotgun (WGS) entry which is preliminary data.</text>
</comment>
<keyword evidence="2" id="KW-1185">Reference proteome</keyword>
<evidence type="ECO:0000313" key="1">
    <source>
        <dbReference type="EMBL" id="KAK9674607.1"/>
    </source>
</evidence>
<dbReference type="AlphaFoldDB" id="A0AAW1HER9"/>
<organism evidence="1 2">
    <name type="scientific">Popillia japonica</name>
    <name type="common">Japanese beetle</name>
    <dbReference type="NCBI Taxonomy" id="7064"/>
    <lineage>
        <taxon>Eukaryota</taxon>
        <taxon>Metazoa</taxon>
        <taxon>Ecdysozoa</taxon>
        <taxon>Arthropoda</taxon>
        <taxon>Hexapoda</taxon>
        <taxon>Insecta</taxon>
        <taxon>Pterygota</taxon>
        <taxon>Neoptera</taxon>
        <taxon>Endopterygota</taxon>
        <taxon>Coleoptera</taxon>
        <taxon>Polyphaga</taxon>
        <taxon>Scarabaeiformia</taxon>
        <taxon>Scarabaeidae</taxon>
        <taxon>Rutelinae</taxon>
        <taxon>Popillia</taxon>
    </lineage>
</organism>
<gene>
    <name evidence="1" type="ORF">QE152_g40996</name>
</gene>
<proteinExistence type="predicted"/>
<name>A0AAW1HER9_POPJA</name>
<dbReference type="EMBL" id="JASPKY010001767">
    <property type="protein sequence ID" value="KAK9674607.1"/>
    <property type="molecule type" value="Genomic_DNA"/>
</dbReference>
<evidence type="ECO:0000313" key="2">
    <source>
        <dbReference type="Proteomes" id="UP001458880"/>
    </source>
</evidence>
<protein>
    <submittedName>
        <fullName evidence="1">Uncharacterized protein</fullName>
    </submittedName>
</protein>
<accession>A0AAW1HER9</accession>
<sequence>MAVPCLINSLFPDVRISGRFLRRRSSNSRTDGCLPHAGDYDQIVRIRENGERGRGVQIPGQTVACRMQEITIRLFAFARTASGDAELQLKSFALPAGCYCAAKIP</sequence>